<keyword evidence="1" id="KW-1133">Transmembrane helix</keyword>
<keyword evidence="1" id="KW-0812">Transmembrane</keyword>
<dbReference type="KEGG" id="lfo:LMK00_04985"/>
<dbReference type="GeneID" id="89495926"/>
<evidence type="ECO:0000313" key="2">
    <source>
        <dbReference type="EMBL" id="USJ21359.1"/>
    </source>
</evidence>
<dbReference type="AlphaFoldDB" id="A0A9Q8Y4Q0"/>
<dbReference type="InterPro" id="IPR031616">
    <property type="entry name" value="BsrE-like"/>
</dbReference>
<proteinExistence type="predicted"/>
<sequence length="39" mass="4668">MSWPHKNERRQFLSIYETLSLMIAFALLMITVVNKNDKK</sequence>
<dbReference type="Proteomes" id="UP001056730">
    <property type="component" value="Chromosome"/>
</dbReference>
<protein>
    <submittedName>
        <fullName evidence="2">Holin-like toxin</fullName>
    </submittedName>
</protein>
<accession>A0A9Q8Y4Q0</accession>
<name>A0A9Q8Y4Q0_9LACT</name>
<evidence type="ECO:0000313" key="3">
    <source>
        <dbReference type="Proteomes" id="UP001056730"/>
    </source>
</evidence>
<dbReference type="RefSeq" id="WP_269843657.1">
    <property type="nucleotide sequence ID" value="NZ_AP027240.1"/>
</dbReference>
<feature type="transmembrane region" description="Helical" evidence="1">
    <location>
        <begin position="12"/>
        <end position="33"/>
    </location>
</feature>
<dbReference type="Pfam" id="PF16935">
    <property type="entry name" value="Hol_Tox"/>
    <property type="match status" value="1"/>
</dbReference>
<evidence type="ECO:0000256" key="1">
    <source>
        <dbReference type="SAM" id="Phobius"/>
    </source>
</evidence>
<organism evidence="2 3">
    <name type="scientific">Lactococcus formosensis</name>
    <dbReference type="NCBI Taxonomy" id="1281486"/>
    <lineage>
        <taxon>Bacteria</taxon>
        <taxon>Bacillati</taxon>
        <taxon>Bacillota</taxon>
        <taxon>Bacilli</taxon>
        <taxon>Lactobacillales</taxon>
        <taxon>Streptococcaceae</taxon>
        <taxon>Lactococcus</taxon>
    </lineage>
</organism>
<dbReference type="EMBL" id="CP086395">
    <property type="protein sequence ID" value="USJ21359.1"/>
    <property type="molecule type" value="Genomic_DNA"/>
</dbReference>
<keyword evidence="1" id="KW-0472">Membrane</keyword>
<reference evidence="2" key="1">
    <citation type="journal article" date="2022" name="Front. Microbiol.">
        <title>Feed Insects as a Reservoir of Granadaene-Producing Lactococci.</title>
        <authorList>
            <person name="Neuzil-Bunesova V."/>
            <person name="Ramirez Garcia A."/>
            <person name="Modrackova N."/>
            <person name="Makovska M."/>
            <person name="Sabolova M."/>
            <person name="Sproer C."/>
            <person name="Bunk B."/>
            <person name="Blom J."/>
            <person name="Schwab C."/>
        </authorList>
    </citation>
    <scope>NUCLEOTIDE SEQUENCE</scope>
    <source>
        <strain evidence="2">I4/6O</strain>
    </source>
</reference>
<gene>
    <name evidence="2" type="ORF">LMK00_04985</name>
</gene>